<keyword evidence="2" id="KW-1185">Reference proteome</keyword>
<gene>
    <name evidence="1" type="ORF">LY90DRAFT_185739</name>
</gene>
<dbReference type="OrthoDB" id="10582958at2759"/>
<organism evidence="1 2">
    <name type="scientific">Neocallimastix californiae</name>
    <dbReference type="NCBI Taxonomy" id="1754190"/>
    <lineage>
        <taxon>Eukaryota</taxon>
        <taxon>Fungi</taxon>
        <taxon>Fungi incertae sedis</taxon>
        <taxon>Chytridiomycota</taxon>
        <taxon>Chytridiomycota incertae sedis</taxon>
        <taxon>Neocallimastigomycetes</taxon>
        <taxon>Neocallimastigales</taxon>
        <taxon>Neocallimastigaceae</taxon>
        <taxon>Neocallimastix</taxon>
    </lineage>
</organism>
<protein>
    <recommendedName>
        <fullName evidence="3">Right handed beta helix domain-containing protein</fullName>
    </recommendedName>
</protein>
<dbReference type="Proteomes" id="UP000193920">
    <property type="component" value="Unassembled WGS sequence"/>
</dbReference>
<dbReference type="InterPro" id="IPR011050">
    <property type="entry name" value="Pectin_lyase_fold/virulence"/>
</dbReference>
<accession>A0A1Y2EN75</accession>
<comment type="caution">
    <text evidence="1">The sequence shown here is derived from an EMBL/GenBank/DDBJ whole genome shotgun (WGS) entry which is preliminary data.</text>
</comment>
<evidence type="ECO:0000313" key="1">
    <source>
        <dbReference type="EMBL" id="ORY73030.1"/>
    </source>
</evidence>
<proteinExistence type="predicted"/>
<evidence type="ECO:0000313" key="2">
    <source>
        <dbReference type="Proteomes" id="UP000193920"/>
    </source>
</evidence>
<dbReference type="AlphaFoldDB" id="A0A1Y2EN75"/>
<sequence>MRNIKFRSYYIYLYILLFKLYLSYGKDFYITSNSTYFDSNSDVNIDTLINNESQNEAINLYFMDDLYDFSIKFNNDINIYNDINIIGMSNNGTIFDFKNTRKGSMLINYSSKSGYKILFKNIIFQNFNSNGDEKVSLFQMTSTPVEQKIYFEDCIFQNNNCILIKMQRHNGCDINLEEEKFSTISLDNCYFYNNRELLFYIIMKEVTALALESLCQRVIINNSRFEYNDNIIRLQSGNLFINNSTFNNNYSKKNEATAQFIDSYGYKNKVIVKDSQISNIKLVDDLPLIFIKKSYMKIYNCRINNIVGSYYHMIRIKIAPTIELEKNYIYQIRIFII</sequence>
<evidence type="ECO:0008006" key="3">
    <source>
        <dbReference type="Google" id="ProtNLM"/>
    </source>
</evidence>
<dbReference type="EMBL" id="MCOG01000036">
    <property type="protein sequence ID" value="ORY73030.1"/>
    <property type="molecule type" value="Genomic_DNA"/>
</dbReference>
<name>A0A1Y2EN75_9FUNG</name>
<reference evidence="1 2" key="1">
    <citation type="submission" date="2016-08" db="EMBL/GenBank/DDBJ databases">
        <title>A Parts List for Fungal Cellulosomes Revealed by Comparative Genomics.</title>
        <authorList>
            <consortium name="DOE Joint Genome Institute"/>
            <person name="Haitjema C.H."/>
            <person name="Gilmore S.P."/>
            <person name="Henske J.K."/>
            <person name="Solomon K.V."/>
            <person name="De Groot R."/>
            <person name="Kuo A."/>
            <person name="Mondo S.J."/>
            <person name="Salamov A.A."/>
            <person name="Labutti K."/>
            <person name="Zhao Z."/>
            <person name="Chiniquy J."/>
            <person name="Barry K."/>
            <person name="Brewer H.M."/>
            <person name="Purvine S.O."/>
            <person name="Wright A.T."/>
            <person name="Boxma B."/>
            <person name="Van Alen T."/>
            <person name="Hackstein J.H."/>
            <person name="Baker S.E."/>
            <person name="Grigoriev I.V."/>
            <person name="O'Malley M.A."/>
        </authorList>
    </citation>
    <scope>NUCLEOTIDE SEQUENCE [LARGE SCALE GENOMIC DNA]</scope>
    <source>
        <strain evidence="1 2">G1</strain>
    </source>
</reference>
<dbReference type="SUPFAM" id="SSF51126">
    <property type="entry name" value="Pectin lyase-like"/>
    <property type="match status" value="1"/>
</dbReference>